<evidence type="ECO:0000256" key="3">
    <source>
        <dbReference type="ARBA" id="ARBA00022475"/>
    </source>
</evidence>
<dbReference type="GO" id="GO:0017004">
    <property type="term" value="P:cytochrome complex assembly"/>
    <property type="evidence" value="ECO:0007669"/>
    <property type="project" value="InterPro"/>
</dbReference>
<comment type="caution">
    <text evidence="10">The sequence shown here is derived from an EMBL/GenBank/DDBJ whole genome shotgun (WGS) entry which is preliminary data.</text>
</comment>
<dbReference type="Proteomes" id="UP000886890">
    <property type="component" value="Unassembled WGS sequence"/>
</dbReference>
<dbReference type="AlphaFoldDB" id="A0A9D2BJ16"/>
<dbReference type="InterPro" id="IPR017937">
    <property type="entry name" value="Thioredoxin_CS"/>
</dbReference>
<keyword evidence="5 8" id="KW-1133">Transmembrane helix</keyword>
<keyword evidence="3" id="KW-1003">Cell membrane</keyword>
<feature type="region of interest" description="Disordered" evidence="7">
    <location>
        <begin position="268"/>
        <end position="307"/>
    </location>
</feature>
<organism evidence="10 11">
    <name type="scientific">Candidatus Fusicatenibacter merdavium</name>
    <dbReference type="NCBI Taxonomy" id="2838600"/>
    <lineage>
        <taxon>Bacteria</taxon>
        <taxon>Bacillati</taxon>
        <taxon>Bacillota</taxon>
        <taxon>Clostridia</taxon>
        <taxon>Lachnospirales</taxon>
        <taxon>Lachnospiraceae</taxon>
        <taxon>Fusicatenibacter</taxon>
    </lineage>
</organism>
<evidence type="ECO:0000256" key="7">
    <source>
        <dbReference type="SAM" id="MobiDB-lite"/>
    </source>
</evidence>
<dbReference type="PROSITE" id="PS51352">
    <property type="entry name" value="THIOREDOXIN_2"/>
    <property type="match status" value="1"/>
</dbReference>
<gene>
    <name evidence="10" type="ORF">H9734_05510</name>
</gene>
<protein>
    <submittedName>
        <fullName evidence="10">Cytochrome c biogenesis protein/redoxin</fullName>
    </submittedName>
</protein>
<dbReference type="PROSITE" id="PS00194">
    <property type="entry name" value="THIOREDOXIN_1"/>
    <property type="match status" value="1"/>
</dbReference>
<dbReference type="PANTHER" id="PTHR31272:SF4">
    <property type="entry name" value="CYTOCHROME C-TYPE BIOGENESIS PROTEIN HI_1454-RELATED"/>
    <property type="match status" value="1"/>
</dbReference>
<dbReference type="InterPro" id="IPR000866">
    <property type="entry name" value="AhpC/TSA"/>
</dbReference>
<name>A0A9D2BJ16_9FIRM</name>
<evidence type="ECO:0000256" key="8">
    <source>
        <dbReference type="SAM" id="Phobius"/>
    </source>
</evidence>
<evidence type="ECO:0000256" key="5">
    <source>
        <dbReference type="ARBA" id="ARBA00022989"/>
    </source>
</evidence>
<proteinExistence type="inferred from homology"/>
<dbReference type="SUPFAM" id="SSF52833">
    <property type="entry name" value="Thioredoxin-like"/>
    <property type="match status" value="1"/>
</dbReference>
<reference evidence="10" key="1">
    <citation type="journal article" date="2021" name="PeerJ">
        <title>Extensive microbial diversity within the chicken gut microbiome revealed by metagenomics and culture.</title>
        <authorList>
            <person name="Gilroy R."/>
            <person name="Ravi A."/>
            <person name="Getino M."/>
            <person name="Pursley I."/>
            <person name="Horton D.L."/>
            <person name="Alikhan N.F."/>
            <person name="Baker D."/>
            <person name="Gharbi K."/>
            <person name="Hall N."/>
            <person name="Watson M."/>
            <person name="Adriaenssens E.M."/>
            <person name="Foster-Nyarko E."/>
            <person name="Jarju S."/>
            <person name="Secka A."/>
            <person name="Antonio M."/>
            <person name="Oren A."/>
            <person name="Chaudhuri R.R."/>
            <person name="La Ragione R."/>
            <person name="Hildebrand F."/>
            <person name="Pallen M.J."/>
        </authorList>
    </citation>
    <scope>NUCLEOTIDE SEQUENCE</scope>
    <source>
        <strain evidence="10">CHK183-1962</strain>
    </source>
</reference>
<comment type="similarity">
    <text evidence="2">Belongs to the DsbD family.</text>
</comment>
<keyword evidence="6 8" id="KW-0472">Membrane</keyword>
<dbReference type="InterPro" id="IPR051790">
    <property type="entry name" value="Cytochrome_c-biogenesis_DsbD"/>
</dbReference>
<dbReference type="EMBL" id="DXEK01000090">
    <property type="protein sequence ID" value="HIX77039.1"/>
    <property type="molecule type" value="Genomic_DNA"/>
</dbReference>
<feature type="transmembrane region" description="Helical" evidence="8">
    <location>
        <begin position="137"/>
        <end position="163"/>
    </location>
</feature>
<dbReference type="GO" id="GO:0005886">
    <property type="term" value="C:plasma membrane"/>
    <property type="evidence" value="ECO:0007669"/>
    <property type="project" value="UniProtKB-SubCell"/>
</dbReference>
<evidence type="ECO:0000313" key="11">
    <source>
        <dbReference type="Proteomes" id="UP000886890"/>
    </source>
</evidence>
<dbReference type="GO" id="GO:0016209">
    <property type="term" value="F:antioxidant activity"/>
    <property type="evidence" value="ECO:0007669"/>
    <property type="project" value="InterPro"/>
</dbReference>
<feature type="transmembrane region" description="Helical" evidence="8">
    <location>
        <begin position="175"/>
        <end position="200"/>
    </location>
</feature>
<feature type="transmembrane region" description="Helical" evidence="8">
    <location>
        <begin position="12"/>
        <end position="37"/>
    </location>
</feature>
<comment type="subcellular location">
    <subcellularLocation>
        <location evidence="1">Cell membrane</location>
        <topology evidence="1">Multi-pass membrane protein</topology>
    </subcellularLocation>
</comment>
<evidence type="ECO:0000256" key="2">
    <source>
        <dbReference type="ARBA" id="ARBA00006143"/>
    </source>
</evidence>
<feature type="transmembrane region" description="Helical" evidence="8">
    <location>
        <begin position="58"/>
        <end position="81"/>
    </location>
</feature>
<feature type="transmembrane region" description="Helical" evidence="8">
    <location>
        <begin position="93"/>
        <end position="116"/>
    </location>
</feature>
<feature type="domain" description="Thioredoxin" evidence="9">
    <location>
        <begin position="295"/>
        <end position="445"/>
    </location>
</feature>
<evidence type="ECO:0000256" key="4">
    <source>
        <dbReference type="ARBA" id="ARBA00022692"/>
    </source>
</evidence>
<dbReference type="Pfam" id="PF00578">
    <property type="entry name" value="AhpC-TSA"/>
    <property type="match status" value="1"/>
</dbReference>
<dbReference type="Gene3D" id="3.40.30.10">
    <property type="entry name" value="Glutaredoxin"/>
    <property type="match status" value="1"/>
</dbReference>
<dbReference type="GO" id="GO:0016491">
    <property type="term" value="F:oxidoreductase activity"/>
    <property type="evidence" value="ECO:0007669"/>
    <property type="project" value="InterPro"/>
</dbReference>
<evidence type="ECO:0000313" key="10">
    <source>
        <dbReference type="EMBL" id="HIX77039.1"/>
    </source>
</evidence>
<sequence length="450" mass="48571">MTFSIETGVPVLTVFLQGLLSFFSPCVLPLVPLYIGYLSGGAKVVEADGTIRYPRGKVLLHTVCFVIGISFAFFALGFGFSALGRFFSGNRTMFARVSGILMILFGVYQTGILGHLRIADKEHRIRFRLDRFTMNPLVALLFGFTFSFAWTPCVGPALASVLLMVSTAASPVAGYLLIGVYTAGFVLPFLAVGLFTGTVLGFFRRHQRIVRYSVKAGAVLMILLGVMTFSGWMNGLTGYLSSFGTQSGATAVAQSDVSADVQIGDSGDIPEAASDSSSDDAADTSSDPSKETAQAEELPDAPDFTLTDQYGNEHTLSEYKGKTVFLNFWATWCGPCKMEMPDIQALYEEYGENSGDLIVLGVANPKTEEYPNNADESQEEIEAFLEENGYTYPVVMDTTGASFAAYGISAFPTTFMITDEGKVFGYASGTLTSEIIHSIVEQTMTGVRAE</sequence>
<dbReference type="InterPro" id="IPR003834">
    <property type="entry name" value="Cyt_c_assmbl_TM_dom"/>
</dbReference>
<evidence type="ECO:0000256" key="6">
    <source>
        <dbReference type="ARBA" id="ARBA00023136"/>
    </source>
</evidence>
<reference evidence="10" key="2">
    <citation type="submission" date="2021-04" db="EMBL/GenBank/DDBJ databases">
        <authorList>
            <person name="Gilroy R."/>
        </authorList>
    </citation>
    <scope>NUCLEOTIDE SEQUENCE</scope>
    <source>
        <strain evidence="10">CHK183-1962</strain>
    </source>
</reference>
<dbReference type="InterPro" id="IPR013766">
    <property type="entry name" value="Thioredoxin_domain"/>
</dbReference>
<dbReference type="InterPro" id="IPR036249">
    <property type="entry name" value="Thioredoxin-like_sf"/>
</dbReference>
<evidence type="ECO:0000259" key="9">
    <source>
        <dbReference type="PROSITE" id="PS51352"/>
    </source>
</evidence>
<evidence type="ECO:0000256" key="1">
    <source>
        <dbReference type="ARBA" id="ARBA00004651"/>
    </source>
</evidence>
<accession>A0A9D2BJ16</accession>
<dbReference type="CDD" id="cd02966">
    <property type="entry name" value="TlpA_like_family"/>
    <property type="match status" value="1"/>
</dbReference>
<dbReference type="Pfam" id="PF02683">
    <property type="entry name" value="DsbD_TM"/>
    <property type="match status" value="1"/>
</dbReference>
<dbReference type="PANTHER" id="PTHR31272">
    <property type="entry name" value="CYTOCHROME C-TYPE BIOGENESIS PROTEIN HI_1454-RELATED"/>
    <property type="match status" value="1"/>
</dbReference>
<feature type="transmembrane region" description="Helical" evidence="8">
    <location>
        <begin position="212"/>
        <end position="233"/>
    </location>
</feature>
<keyword evidence="4 8" id="KW-0812">Transmembrane</keyword>